<dbReference type="Proteomes" id="UP001227268">
    <property type="component" value="Unassembled WGS sequence"/>
</dbReference>
<gene>
    <name evidence="1" type="ORF">QFC21_002068</name>
</gene>
<name>A0ACC2VZP7_9TREE</name>
<keyword evidence="2" id="KW-1185">Reference proteome</keyword>
<dbReference type="EMBL" id="JASBWT010000005">
    <property type="protein sequence ID" value="KAJ9104570.1"/>
    <property type="molecule type" value="Genomic_DNA"/>
</dbReference>
<comment type="caution">
    <text evidence="1">The sequence shown here is derived from an EMBL/GenBank/DDBJ whole genome shotgun (WGS) entry which is preliminary data.</text>
</comment>
<evidence type="ECO:0000313" key="1">
    <source>
        <dbReference type="EMBL" id="KAJ9104570.1"/>
    </source>
</evidence>
<protein>
    <submittedName>
        <fullName evidence="1">Uncharacterized protein</fullName>
    </submittedName>
</protein>
<organism evidence="1 2">
    <name type="scientific">Naganishia friedmannii</name>
    <dbReference type="NCBI Taxonomy" id="89922"/>
    <lineage>
        <taxon>Eukaryota</taxon>
        <taxon>Fungi</taxon>
        <taxon>Dikarya</taxon>
        <taxon>Basidiomycota</taxon>
        <taxon>Agaricomycotina</taxon>
        <taxon>Tremellomycetes</taxon>
        <taxon>Filobasidiales</taxon>
        <taxon>Filobasidiaceae</taxon>
        <taxon>Naganishia</taxon>
    </lineage>
</organism>
<evidence type="ECO:0000313" key="2">
    <source>
        <dbReference type="Proteomes" id="UP001227268"/>
    </source>
</evidence>
<sequence length="564" mass="61386">MPAVVVTPQLSQEDRLHLASVSQDTYGNPASLSINISAPTPLRQSSHRLESATQVVGHNILSADTKSDRTSSILLPVTSVDPRASVTSQSRLPLANQGIANVDAAIHAWRQDIGENHSGESRFYPSSLSPPAAPSLQKDTTFNPSTSCTATNKFSASSKPNAECRTALSGCVERAALARGNSEVSKQCTTKISVCEPSSLEAKRQKDLVVTEKMIARIFDSPKSQFSGSEIDDMVTVLQTQQQNAAAGLPSLKCFIKEIWTRTRSSRAVLWLARKYLERLSAKILPQDETGVPLVTLEHDSPLNCSRRSFLAALMLAHKHLVDKAYTNRAWHKVSTLCPREIQTAELQMAFALNFDLRFPADEFFEEYPEQRERCLAWLKQSTAGEEEPTFVASTKAKFFPESATACDDLMEGTQTFSGSLSGSPENILSVPMPRLGGDINSAFSSMTGSFTFISPAQVNNGRMFCNPASVRAGSRIPSLITDLGSDCSSVENRSMDGDSRDASRESSPTRSDGGNSTSSGRKRDAEGQSLGQDIEMPEAKTAEVGSKKRKLLRENGMYLDCRL</sequence>
<reference evidence="1" key="1">
    <citation type="submission" date="2023-04" db="EMBL/GenBank/DDBJ databases">
        <title>Draft Genome sequencing of Naganishia species isolated from polar environments using Oxford Nanopore Technology.</title>
        <authorList>
            <person name="Leo P."/>
            <person name="Venkateswaran K."/>
        </authorList>
    </citation>
    <scope>NUCLEOTIDE SEQUENCE</scope>
    <source>
        <strain evidence="1">MNA-CCFEE 5423</strain>
    </source>
</reference>
<proteinExistence type="predicted"/>
<accession>A0ACC2VZP7</accession>